<gene>
    <name evidence="2" type="ORF">B0H16DRAFT_1688326</name>
</gene>
<accession>A0AAD7JFF2</accession>
<organism evidence="2 3">
    <name type="scientific">Mycena metata</name>
    <dbReference type="NCBI Taxonomy" id="1033252"/>
    <lineage>
        <taxon>Eukaryota</taxon>
        <taxon>Fungi</taxon>
        <taxon>Dikarya</taxon>
        <taxon>Basidiomycota</taxon>
        <taxon>Agaricomycotina</taxon>
        <taxon>Agaricomycetes</taxon>
        <taxon>Agaricomycetidae</taxon>
        <taxon>Agaricales</taxon>
        <taxon>Marasmiineae</taxon>
        <taxon>Mycenaceae</taxon>
        <taxon>Mycena</taxon>
    </lineage>
</organism>
<dbReference type="Proteomes" id="UP001215598">
    <property type="component" value="Unassembled WGS sequence"/>
</dbReference>
<keyword evidence="1" id="KW-0812">Transmembrane</keyword>
<keyword evidence="1" id="KW-0472">Membrane</keyword>
<feature type="transmembrane region" description="Helical" evidence="1">
    <location>
        <begin position="305"/>
        <end position="327"/>
    </location>
</feature>
<proteinExistence type="predicted"/>
<protein>
    <submittedName>
        <fullName evidence="2">Uncharacterized protein</fullName>
    </submittedName>
</protein>
<evidence type="ECO:0000313" key="3">
    <source>
        <dbReference type="Proteomes" id="UP001215598"/>
    </source>
</evidence>
<reference evidence="2" key="1">
    <citation type="submission" date="2023-03" db="EMBL/GenBank/DDBJ databases">
        <title>Massive genome expansion in bonnet fungi (Mycena s.s.) driven by repeated elements and novel gene families across ecological guilds.</title>
        <authorList>
            <consortium name="Lawrence Berkeley National Laboratory"/>
            <person name="Harder C.B."/>
            <person name="Miyauchi S."/>
            <person name="Viragh M."/>
            <person name="Kuo A."/>
            <person name="Thoen E."/>
            <person name="Andreopoulos B."/>
            <person name="Lu D."/>
            <person name="Skrede I."/>
            <person name="Drula E."/>
            <person name="Henrissat B."/>
            <person name="Morin E."/>
            <person name="Kohler A."/>
            <person name="Barry K."/>
            <person name="LaButti K."/>
            <person name="Morin E."/>
            <person name="Salamov A."/>
            <person name="Lipzen A."/>
            <person name="Mereny Z."/>
            <person name="Hegedus B."/>
            <person name="Baldrian P."/>
            <person name="Stursova M."/>
            <person name="Weitz H."/>
            <person name="Taylor A."/>
            <person name="Grigoriev I.V."/>
            <person name="Nagy L.G."/>
            <person name="Martin F."/>
            <person name="Kauserud H."/>
        </authorList>
    </citation>
    <scope>NUCLEOTIDE SEQUENCE</scope>
    <source>
        <strain evidence="2">CBHHK182m</strain>
    </source>
</reference>
<comment type="caution">
    <text evidence="2">The sequence shown here is derived from an EMBL/GenBank/DDBJ whole genome shotgun (WGS) entry which is preliminary data.</text>
</comment>
<keyword evidence="3" id="KW-1185">Reference proteome</keyword>
<evidence type="ECO:0000313" key="2">
    <source>
        <dbReference type="EMBL" id="KAJ7762255.1"/>
    </source>
</evidence>
<dbReference type="AlphaFoldDB" id="A0AAD7JFF2"/>
<dbReference type="EMBL" id="JARKIB010000033">
    <property type="protein sequence ID" value="KAJ7762255.1"/>
    <property type="molecule type" value="Genomic_DNA"/>
</dbReference>
<evidence type="ECO:0000256" key="1">
    <source>
        <dbReference type="SAM" id="Phobius"/>
    </source>
</evidence>
<name>A0AAD7JFF2_9AGAR</name>
<sequence length="479" mass="52790">MHTAHITRHGTAAGHDAAREIQCLYLLIQVAPVQFTREFEGQCGVSFANLDVRSEDRREDGLRVVLIFQEAEVRVPAVGLLAVNRLDETDPVLSGFCPLVTIEVLLGETVSFERGGVQNAEGFVGRGSSIKLDLVHGRGVCVDVDERGGGENGEGDVDFVRVQLADELVEHDREARPHRYVHLISPFLERDPLCATLLLLAGPLQSPERLDQSPARLRRELPNGVVEAGVGGHGVVFVLRAGDVGFDVGRVGVRGGVSGVFGLLERANRVSARDIPVHTPFIDLRKLHEGHVHRCRQVGTPFPRWYGAAAVAAAAWIGAVLGHVLVYRSYRRVWDPEYAYNESIRVEKPSGERRRDERRSETRSHAVTRVTLESRSALDLTVSYDKPKPRQRTPDMHTVHGGTRIAPRRCTAHATAVHGHVLGLHGQPVEMFAHCVPKRGRIVPPTLVFVLPRVTDNFCLPATYLDYLGLSLVLIDVVV</sequence>
<keyword evidence="1" id="KW-1133">Transmembrane helix</keyword>